<comment type="caution">
    <text evidence="2">The sequence shown here is derived from an EMBL/GenBank/DDBJ whole genome shotgun (WGS) entry which is preliminary data.</text>
</comment>
<evidence type="ECO:0000256" key="1">
    <source>
        <dbReference type="SAM" id="Phobius"/>
    </source>
</evidence>
<gene>
    <name evidence="2" type="ORF">MTR62_11080</name>
</gene>
<evidence type="ECO:0000313" key="3">
    <source>
        <dbReference type="Proteomes" id="UP001162881"/>
    </source>
</evidence>
<dbReference type="EMBL" id="JALHLF010000038">
    <property type="protein sequence ID" value="MCJ2183231.1"/>
    <property type="molecule type" value="Genomic_DNA"/>
</dbReference>
<evidence type="ECO:0008006" key="4">
    <source>
        <dbReference type="Google" id="ProtNLM"/>
    </source>
</evidence>
<feature type="transmembrane region" description="Helical" evidence="1">
    <location>
        <begin position="20"/>
        <end position="49"/>
    </location>
</feature>
<dbReference type="Proteomes" id="UP001162881">
    <property type="component" value="Unassembled WGS sequence"/>
</dbReference>
<keyword evidence="1" id="KW-1133">Transmembrane helix</keyword>
<sequence>MRIAGGILFEYCGIQCIAHAGAWGVALAGAASGIMPMLVGAGFVVLGAWPMCKGLSVLLPVLAERLESEVASAWDQLWD</sequence>
<keyword evidence="1" id="KW-0812">Transmembrane</keyword>
<proteinExistence type="predicted"/>
<reference evidence="2" key="1">
    <citation type="submission" date="2022-03" db="EMBL/GenBank/DDBJ databases">
        <title>Identification of a novel bacterium isolated from mangrove sediments.</title>
        <authorList>
            <person name="Pan X."/>
        </authorList>
    </citation>
    <scope>NUCLEOTIDE SEQUENCE</scope>
    <source>
        <strain evidence="2">B1949</strain>
    </source>
</reference>
<evidence type="ECO:0000313" key="2">
    <source>
        <dbReference type="EMBL" id="MCJ2183231.1"/>
    </source>
</evidence>
<organism evidence="2 3">
    <name type="scientific">Novosphingobium organovorum</name>
    <dbReference type="NCBI Taxonomy" id="2930092"/>
    <lineage>
        <taxon>Bacteria</taxon>
        <taxon>Pseudomonadati</taxon>
        <taxon>Pseudomonadota</taxon>
        <taxon>Alphaproteobacteria</taxon>
        <taxon>Sphingomonadales</taxon>
        <taxon>Sphingomonadaceae</taxon>
        <taxon>Novosphingobium</taxon>
    </lineage>
</organism>
<keyword evidence="3" id="KW-1185">Reference proteome</keyword>
<name>A0ABT0BDT5_9SPHN</name>
<keyword evidence="1" id="KW-0472">Membrane</keyword>
<protein>
    <recommendedName>
        <fullName evidence="4">DUF2892 domain-containing protein</fullName>
    </recommendedName>
</protein>
<accession>A0ABT0BDT5</accession>
<dbReference type="RefSeq" id="WP_244020794.1">
    <property type="nucleotide sequence ID" value="NZ_JALHLF010000038.1"/>
</dbReference>